<gene>
    <name evidence="2" type="ORF">CABS02_02005</name>
</gene>
<dbReference type="Proteomes" id="UP001056436">
    <property type="component" value="Unassembled WGS sequence"/>
</dbReference>
<sequence>MASVGPATEDKWAGAKLVTRASNAIGVEMTTAGAAEDQGEGAPSACRTRANHTPVAPAICKELKSDMASANGLGEWRKKEEPDRAGMKAPASMTG</sequence>
<evidence type="ECO:0000313" key="3">
    <source>
        <dbReference type="Proteomes" id="UP001056436"/>
    </source>
</evidence>
<reference evidence="2" key="1">
    <citation type="submission" date="2019-01" db="EMBL/GenBank/DDBJ databases">
        <title>Colletotrichum abscissum LGMF1257.</title>
        <authorList>
            <person name="Baroncelli R."/>
        </authorList>
    </citation>
    <scope>NUCLEOTIDE SEQUENCE</scope>
    <source>
        <strain evidence="2">Ca142</strain>
    </source>
</reference>
<name>A0A9Q0B916_9PEZI</name>
<feature type="region of interest" description="Disordered" evidence="1">
    <location>
        <begin position="72"/>
        <end position="95"/>
    </location>
</feature>
<dbReference type="AlphaFoldDB" id="A0A9Q0B916"/>
<proteinExistence type="predicted"/>
<organism evidence="2 3">
    <name type="scientific">Colletotrichum abscissum</name>
    <dbReference type="NCBI Taxonomy" id="1671311"/>
    <lineage>
        <taxon>Eukaryota</taxon>
        <taxon>Fungi</taxon>
        <taxon>Dikarya</taxon>
        <taxon>Ascomycota</taxon>
        <taxon>Pezizomycotina</taxon>
        <taxon>Sordariomycetes</taxon>
        <taxon>Hypocreomycetidae</taxon>
        <taxon>Glomerellales</taxon>
        <taxon>Glomerellaceae</taxon>
        <taxon>Colletotrichum</taxon>
        <taxon>Colletotrichum acutatum species complex</taxon>
    </lineage>
</organism>
<dbReference type="EMBL" id="SDAQ01000006">
    <property type="protein sequence ID" value="KAI3557823.1"/>
    <property type="molecule type" value="Genomic_DNA"/>
</dbReference>
<keyword evidence="3" id="KW-1185">Reference proteome</keyword>
<accession>A0A9Q0B916</accession>
<comment type="caution">
    <text evidence="2">The sequence shown here is derived from an EMBL/GenBank/DDBJ whole genome shotgun (WGS) entry which is preliminary data.</text>
</comment>
<protein>
    <submittedName>
        <fullName evidence="2">Uncharacterized protein</fullName>
    </submittedName>
</protein>
<feature type="compositionally biased region" description="Basic and acidic residues" evidence="1">
    <location>
        <begin position="75"/>
        <end position="86"/>
    </location>
</feature>
<evidence type="ECO:0000256" key="1">
    <source>
        <dbReference type="SAM" id="MobiDB-lite"/>
    </source>
</evidence>
<evidence type="ECO:0000313" key="2">
    <source>
        <dbReference type="EMBL" id="KAI3557823.1"/>
    </source>
</evidence>